<dbReference type="GO" id="GO:0009055">
    <property type="term" value="F:electron transfer activity"/>
    <property type="evidence" value="ECO:0007669"/>
    <property type="project" value="InterPro"/>
</dbReference>
<dbReference type="GeneID" id="33357046"/>
<dbReference type="AlphaFoldDB" id="A0A1Z1MDL4"/>
<accession>A0A1Z1MDL4</accession>
<evidence type="ECO:0000256" key="5">
    <source>
        <dbReference type="ARBA" id="ARBA00022617"/>
    </source>
</evidence>
<dbReference type="PRINTS" id="PR00605">
    <property type="entry name" value="CYTCHROMECIC"/>
</dbReference>
<evidence type="ECO:0000259" key="15">
    <source>
        <dbReference type="PROSITE" id="PS51007"/>
    </source>
</evidence>
<keyword evidence="5 13" id="KW-0349">Heme</keyword>
<evidence type="ECO:0000256" key="8">
    <source>
        <dbReference type="ARBA" id="ARBA00023004"/>
    </source>
</evidence>
<evidence type="ECO:0000256" key="1">
    <source>
        <dbReference type="ARBA" id="ARBA00002347"/>
    </source>
</evidence>
<dbReference type="EMBL" id="MF101430">
    <property type="protein sequence ID" value="ARW63844.1"/>
    <property type="molecule type" value="Genomic_DNA"/>
</dbReference>
<evidence type="ECO:0000256" key="10">
    <source>
        <dbReference type="ARBA" id="ARBA00030448"/>
    </source>
</evidence>
<keyword evidence="14" id="KW-0732">Signal</keyword>
<evidence type="ECO:0000256" key="3">
    <source>
        <dbReference type="ARBA" id="ARBA00009650"/>
    </source>
</evidence>
<organism evidence="16">
    <name type="scientific">Alsidium seaforthii</name>
    <dbReference type="NCBI Taxonomy" id="2007182"/>
    <lineage>
        <taxon>Eukaryota</taxon>
        <taxon>Rhodophyta</taxon>
        <taxon>Florideophyceae</taxon>
        <taxon>Rhodymeniophycidae</taxon>
        <taxon>Ceramiales</taxon>
        <taxon>Rhodomelaceae</taxon>
        <taxon>Polysiphonioideae</taxon>
        <taxon>Alsidium</taxon>
    </lineage>
</organism>
<feature type="signal peptide" evidence="14">
    <location>
        <begin position="1"/>
        <end position="24"/>
    </location>
</feature>
<keyword evidence="4" id="KW-0813">Transport</keyword>
<dbReference type="Pfam" id="PF13442">
    <property type="entry name" value="Cytochrome_CBB3"/>
    <property type="match status" value="1"/>
</dbReference>
<evidence type="ECO:0000256" key="13">
    <source>
        <dbReference type="PROSITE-ProRule" id="PRU00433"/>
    </source>
</evidence>
<dbReference type="PROSITE" id="PS51007">
    <property type="entry name" value="CYTC"/>
    <property type="match status" value="1"/>
</dbReference>
<geneLocation type="chloroplast" evidence="16"/>
<comment type="function">
    <text evidence="1">Functions as an electron carrier between membrane-bound cytochrome b6-f and photosystem I in oxygenic photosynthesis.</text>
</comment>
<feature type="chain" id="PRO_5013391760" description="Cytochrome c-553" evidence="14">
    <location>
        <begin position="25"/>
        <end position="114"/>
    </location>
</feature>
<evidence type="ECO:0000256" key="6">
    <source>
        <dbReference type="ARBA" id="ARBA00022723"/>
    </source>
</evidence>
<gene>
    <name evidence="16" type="primary">petJ</name>
</gene>
<dbReference type="RefSeq" id="YP_009395076.1">
    <property type="nucleotide sequence ID" value="NC_035276.1"/>
</dbReference>
<protein>
    <recommendedName>
        <fullName evidence="12">Cytochrome c-553</fullName>
    </recommendedName>
    <alternativeName>
        <fullName evidence="11">Cytochrome c553</fullName>
    </alternativeName>
    <alternativeName>
        <fullName evidence="10">Soluble cytochrome f</fullName>
    </alternativeName>
</protein>
<dbReference type="GO" id="GO:0020037">
    <property type="term" value="F:heme binding"/>
    <property type="evidence" value="ECO:0007669"/>
    <property type="project" value="InterPro"/>
</dbReference>
<comment type="subcellular location">
    <subcellularLocation>
        <location evidence="2">Plastid</location>
        <location evidence="2">Chloroplast thylakoid lumen</location>
    </subcellularLocation>
</comment>
<keyword evidence="7" id="KW-0249">Electron transport</keyword>
<dbReference type="InterPro" id="IPR008168">
    <property type="entry name" value="Cyt_C_IC"/>
</dbReference>
<evidence type="ECO:0000256" key="9">
    <source>
        <dbReference type="ARBA" id="ARBA00023078"/>
    </source>
</evidence>
<evidence type="ECO:0000256" key="11">
    <source>
        <dbReference type="ARBA" id="ARBA00031247"/>
    </source>
</evidence>
<dbReference type="InterPro" id="IPR009056">
    <property type="entry name" value="Cyt_c-like_dom"/>
</dbReference>
<dbReference type="InterPro" id="IPR023655">
    <property type="entry name" value="Cyt_C6"/>
</dbReference>
<keyword evidence="8 13" id="KW-0408">Iron</keyword>
<dbReference type="GO" id="GO:0005506">
    <property type="term" value="F:iron ion binding"/>
    <property type="evidence" value="ECO:0007669"/>
    <property type="project" value="InterPro"/>
</dbReference>
<name>A0A1Z1MDL4_9FLOR</name>
<feature type="domain" description="Cytochrome c" evidence="15">
    <location>
        <begin position="27"/>
        <end position="109"/>
    </location>
</feature>
<evidence type="ECO:0000256" key="14">
    <source>
        <dbReference type="SAM" id="SignalP"/>
    </source>
</evidence>
<evidence type="ECO:0000313" key="16">
    <source>
        <dbReference type="EMBL" id="ARW63844.1"/>
    </source>
</evidence>
<sequence>MKFFLSLLSIFSIILSFNFDLVYGQEIDLDDGAQVFSQRCTACHSGGNNAINPDKTLKIDALEKYEKDNVDAIILQVTNGKAEGGMPAFGDILSKDQIQNVANYVLNQAKNQSW</sequence>
<dbReference type="PANTHER" id="PTHR34688:SF2">
    <property type="entry name" value="CYTOCHROME C6, CHLOROPLASTIC"/>
    <property type="match status" value="1"/>
</dbReference>
<evidence type="ECO:0000256" key="12">
    <source>
        <dbReference type="ARBA" id="ARBA00033211"/>
    </source>
</evidence>
<evidence type="ECO:0000256" key="4">
    <source>
        <dbReference type="ARBA" id="ARBA00022448"/>
    </source>
</evidence>
<dbReference type="Gene3D" id="1.10.760.10">
    <property type="entry name" value="Cytochrome c-like domain"/>
    <property type="match status" value="1"/>
</dbReference>
<reference evidence="16" key="1">
    <citation type="journal article" date="2017" name="J. Phycol.">
        <title>Analysis of chloroplast genomes and a supermatrix inform reclassification of the Rhodomelaceae (Rhodophyta).</title>
        <authorList>
            <person name="Diaz-Tapia P."/>
            <person name="Maggs C.A."/>
            <person name="West J.A."/>
            <person name="Verbruggen H."/>
        </authorList>
    </citation>
    <scope>NUCLEOTIDE SEQUENCE</scope>
    <source>
        <strain evidence="16">PD644</strain>
    </source>
</reference>
<keyword evidence="9" id="KW-0793">Thylakoid</keyword>
<evidence type="ECO:0000256" key="2">
    <source>
        <dbReference type="ARBA" id="ARBA00004456"/>
    </source>
</evidence>
<dbReference type="GO" id="GO:0009543">
    <property type="term" value="C:chloroplast thylakoid lumen"/>
    <property type="evidence" value="ECO:0007669"/>
    <property type="project" value="UniProtKB-SubCell"/>
</dbReference>
<proteinExistence type="inferred from homology"/>
<keyword evidence="16" id="KW-0934">Plastid</keyword>
<keyword evidence="6 13" id="KW-0479">Metal-binding</keyword>
<comment type="similarity">
    <text evidence="3">Belongs to the cytochrome c family. PetJ subfamily.</text>
</comment>
<dbReference type="PANTHER" id="PTHR34688">
    <property type="entry name" value="CYTOCHROME C6, CHLOROPLASTIC"/>
    <property type="match status" value="1"/>
</dbReference>
<keyword evidence="16" id="KW-0150">Chloroplast</keyword>
<dbReference type="SUPFAM" id="SSF46626">
    <property type="entry name" value="Cytochrome c"/>
    <property type="match status" value="1"/>
</dbReference>
<evidence type="ECO:0000256" key="7">
    <source>
        <dbReference type="ARBA" id="ARBA00022982"/>
    </source>
</evidence>
<dbReference type="InterPro" id="IPR036909">
    <property type="entry name" value="Cyt_c-like_dom_sf"/>
</dbReference>